<dbReference type="PROSITE" id="PS50887">
    <property type="entry name" value="GGDEF"/>
    <property type="match status" value="1"/>
</dbReference>
<name>A0A537LDN0_9BACT</name>
<dbReference type="SMART" id="SM00267">
    <property type="entry name" value="GGDEF"/>
    <property type="match status" value="1"/>
</dbReference>
<evidence type="ECO:0000313" key="4">
    <source>
        <dbReference type="Proteomes" id="UP000319353"/>
    </source>
</evidence>
<organism evidence="3 4">
    <name type="scientific">Candidatus Segetimicrobium genomatis</name>
    <dbReference type="NCBI Taxonomy" id="2569760"/>
    <lineage>
        <taxon>Bacteria</taxon>
        <taxon>Bacillati</taxon>
        <taxon>Candidatus Sysuimicrobiota</taxon>
        <taxon>Candidatus Sysuimicrobiia</taxon>
        <taxon>Candidatus Sysuimicrobiales</taxon>
        <taxon>Candidatus Segetimicrobiaceae</taxon>
        <taxon>Candidatus Segetimicrobium</taxon>
    </lineage>
</organism>
<dbReference type="InterPro" id="IPR029787">
    <property type="entry name" value="Nucleotide_cyclase"/>
</dbReference>
<evidence type="ECO:0000259" key="2">
    <source>
        <dbReference type="PROSITE" id="PS50887"/>
    </source>
</evidence>
<dbReference type="EMBL" id="VBAL01000019">
    <property type="protein sequence ID" value="TMJ06100.1"/>
    <property type="molecule type" value="Genomic_DNA"/>
</dbReference>
<reference evidence="3 4" key="1">
    <citation type="journal article" date="2019" name="Nat. Microbiol.">
        <title>Mediterranean grassland soil C-N compound turnover is dependent on rainfall and depth, and is mediated by genomically divergent microorganisms.</title>
        <authorList>
            <person name="Diamond S."/>
            <person name="Andeer P.F."/>
            <person name="Li Z."/>
            <person name="Crits-Christoph A."/>
            <person name="Burstein D."/>
            <person name="Anantharaman K."/>
            <person name="Lane K.R."/>
            <person name="Thomas B.C."/>
            <person name="Pan C."/>
            <person name="Northen T.R."/>
            <person name="Banfield J.F."/>
        </authorList>
    </citation>
    <scope>NUCLEOTIDE SEQUENCE [LARGE SCALE GENOMIC DNA]</scope>
    <source>
        <strain evidence="3">NP_4</strain>
    </source>
</reference>
<gene>
    <name evidence="3" type="ORF">E6H01_02260</name>
</gene>
<feature type="domain" description="GGDEF" evidence="2">
    <location>
        <begin position="103"/>
        <end position="235"/>
    </location>
</feature>
<protein>
    <submittedName>
        <fullName evidence="3">Diguanylate cyclase</fullName>
    </submittedName>
</protein>
<evidence type="ECO:0000313" key="3">
    <source>
        <dbReference type="EMBL" id="TMJ06100.1"/>
    </source>
</evidence>
<dbReference type="InterPro" id="IPR000160">
    <property type="entry name" value="GGDEF_dom"/>
</dbReference>
<proteinExistence type="predicted"/>
<comment type="caution">
    <text evidence="3">The sequence shown here is derived from an EMBL/GenBank/DDBJ whole genome shotgun (WGS) entry which is preliminary data.</text>
</comment>
<dbReference type="Proteomes" id="UP000319353">
    <property type="component" value="Unassembled WGS sequence"/>
</dbReference>
<dbReference type="InterPro" id="IPR043128">
    <property type="entry name" value="Rev_trsase/Diguanyl_cyclase"/>
</dbReference>
<dbReference type="Pfam" id="PF00990">
    <property type="entry name" value="GGDEF"/>
    <property type="match status" value="1"/>
</dbReference>
<dbReference type="Gene3D" id="3.30.70.270">
    <property type="match status" value="1"/>
</dbReference>
<feature type="compositionally biased region" description="Low complexity" evidence="1">
    <location>
        <begin position="282"/>
        <end position="296"/>
    </location>
</feature>
<evidence type="ECO:0000256" key="1">
    <source>
        <dbReference type="SAM" id="MobiDB-lite"/>
    </source>
</evidence>
<accession>A0A537LDN0</accession>
<dbReference type="SUPFAM" id="SSF55073">
    <property type="entry name" value="Nucleotide cyclase"/>
    <property type="match status" value="1"/>
</dbReference>
<dbReference type="AlphaFoldDB" id="A0A537LDN0"/>
<feature type="region of interest" description="Disordered" evidence="1">
    <location>
        <begin position="282"/>
        <end position="310"/>
    </location>
</feature>
<sequence>MANDTQFHKVRWHVTAKGLGVSLPPGYHMLEAPLQLFLYYGDQEIARFAPGTDPKEIQREAEANAATHQQSHVPAAAAAEDPVTALPWSVSLRGEAARLAGTSDLHVIVVHLDGLDTLMDVYGYKAAHSVLRQVSRRMTRLMDDRDRFTRHGGDKLLIFTIRPLDDIRTLVDMIHQQVSASSLETDGDRLPHSRIGVATVDRLTDPNAAQAIIDAVIISAEVASTGAPATPAHTPQAAVPAPHGFQAELEPEPGLAELEPAAAEPEPAPVEPEPAPAVRYAAPAPRQAAEPEPAAAGEEHAPLADSAEDELDEPVFQLPAAELMEPFPTAPMDAEDEEPPVAPAIRLRASAPAPPSELEVVAQTPAMPVPTPDGAGRIRFKGASLDVSGLVATATVKLVHGDREVIGRAVGRNAQERRLFLAAEAAARAVTEFLPQGYGIVVHDIQPAPPEVGKALWAVVLFLTPTGEESLLGIAPIDDMAFEAASKAVLNAVNRRVGLLLGSLE</sequence>